<organism evidence="9 10">
    <name type="scientific">Ornithinibacillus bavariensis</name>
    <dbReference type="NCBI Taxonomy" id="545502"/>
    <lineage>
        <taxon>Bacteria</taxon>
        <taxon>Bacillati</taxon>
        <taxon>Bacillota</taxon>
        <taxon>Bacilli</taxon>
        <taxon>Bacillales</taxon>
        <taxon>Bacillaceae</taxon>
        <taxon>Ornithinibacillus</taxon>
    </lineage>
</organism>
<proteinExistence type="inferred from homology"/>
<feature type="transmembrane region" description="Helical" evidence="7">
    <location>
        <begin position="107"/>
        <end position="125"/>
    </location>
</feature>
<dbReference type="RefSeq" id="WP_212920747.1">
    <property type="nucleotide sequence ID" value="NZ_BORP01000003.1"/>
</dbReference>
<evidence type="ECO:0000256" key="3">
    <source>
        <dbReference type="ARBA" id="ARBA00022692"/>
    </source>
</evidence>
<dbReference type="Pfam" id="PF13515">
    <property type="entry name" value="FUSC_2"/>
    <property type="match status" value="1"/>
</dbReference>
<feature type="transmembrane region" description="Helical" evidence="7">
    <location>
        <begin position="31"/>
        <end position="50"/>
    </location>
</feature>
<evidence type="ECO:0000256" key="5">
    <source>
        <dbReference type="ARBA" id="ARBA00023136"/>
    </source>
</evidence>
<evidence type="ECO:0000259" key="8">
    <source>
        <dbReference type="Pfam" id="PF13515"/>
    </source>
</evidence>
<evidence type="ECO:0000256" key="2">
    <source>
        <dbReference type="ARBA" id="ARBA00022475"/>
    </source>
</evidence>
<comment type="caution">
    <text evidence="9">The sequence shown here is derived from an EMBL/GenBank/DDBJ whole genome shotgun (WGS) entry which is preliminary data.</text>
</comment>
<keyword evidence="5 7" id="KW-0472">Membrane</keyword>
<dbReference type="AlphaFoldDB" id="A0A920C821"/>
<protein>
    <submittedName>
        <fullName evidence="9">Membrane protein YvaC</fullName>
    </submittedName>
</protein>
<feature type="transmembrane region" description="Helical" evidence="7">
    <location>
        <begin position="420"/>
        <end position="446"/>
    </location>
</feature>
<accession>A0A920C821</accession>
<dbReference type="Proteomes" id="UP000676917">
    <property type="component" value="Unassembled WGS sequence"/>
</dbReference>
<evidence type="ECO:0000256" key="1">
    <source>
        <dbReference type="ARBA" id="ARBA00004651"/>
    </source>
</evidence>
<feature type="transmembrane region" description="Helical" evidence="7">
    <location>
        <begin position="467"/>
        <end position="488"/>
    </location>
</feature>
<reference evidence="9" key="1">
    <citation type="submission" date="2021-03" db="EMBL/GenBank/DDBJ databases">
        <title>Antimicrobial resistance genes in bacteria isolated from Japanese honey, and their potential for conferring macrolide and lincosamide resistance in the American foulbrood pathogen Paenibacillus larvae.</title>
        <authorList>
            <person name="Okamoto M."/>
            <person name="Kumagai M."/>
            <person name="Kanamori H."/>
            <person name="Takamatsu D."/>
        </authorList>
    </citation>
    <scope>NUCLEOTIDE SEQUENCE</scope>
    <source>
        <strain evidence="9">J43TS3</strain>
    </source>
</reference>
<comment type="subcellular location">
    <subcellularLocation>
        <location evidence="1">Cell membrane</location>
        <topology evidence="1">Multi-pass membrane protein</topology>
    </subcellularLocation>
</comment>
<name>A0A920C821_9BACI</name>
<feature type="transmembrane region" description="Helical" evidence="7">
    <location>
        <begin position="154"/>
        <end position="177"/>
    </location>
</feature>
<dbReference type="GO" id="GO:0005886">
    <property type="term" value="C:plasma membrane"/>
    <property type="evidence" value="ECO:0007669"/>
    <property type="project" value="UniProtKB-SubCell"/>
</dbReference>
<evidence type="ECO:0000313" key="9">
    <source>
        <dbReference type="EMBL" id="GIO27252.1"/>
    </source>
</evidence>
<keyword evidence="3 7" id="KW-0812">Transmembrane</keyword>
<feature type="transmembrane region" description="Helical" evidence="7">
    <location>
        <begin position="343"/>
        <end position="365"/>
    </location>
</feature>
<feature type="transmembrane region" description="Helical" evidence="7">
    <location>
        <begin position="371"/>
        <end position="390"/>
    </location>
</feature>
<evidence type="ECO:0000256" key="7">
    <source>
        <dbReference type="SAM" id="Phobius"/>
    </source>
</evidence>
<feature type="transmembrane region" description="Helical" evidence="7">
    <location>
        <begin position="84"/>
        <end position="101"/>
    </location>
</feature>
<keyword evidence="4 7" id="KW-1133">Transmembrane helix</keyword>
<feature type="transmembrane region" description="Helical" evidence="7">
    <location>
        <begin position="132"/>
        <end position="148"/>
    </location>
</feature>
<dbReference type="InterPro" id="IPR049453">
    <property type="entry name" value="Memb_transporter_dom"/>
</dbReference>
<evidence type="ECO:0000256" key="4">
    <source>
        <dbReference type="ARBA" id="ARBA00022989"/>
    </source>
</evidence>
<dbReference type="PANTHER" id="PTHR30509">
    <property type="entry name" value="P-HYDROXYBENZOIC ACID EFFLUX PUMP SUBUNIT-RELATED"/>
    <property type="match status" value="1"/>
</dbReference>
<feature type="domain" description="Integral membrane bound transporter" evidence="8">
    <location>
        <begin position="357"/>
        <end position="483"/>
    </location>
</feature>
<keyword evidence="10" id="KW-1185">Reference proteome</keyword>
<dbReference type="EMBL" id="BORP01000003">
    <property type="protein sequence ID" value="GIO27252.1"/>
    <property type="molecule type" value="Genomic_DNA"/>
</dbReference>
<gene>
    <name evidence="9" type="primary">yvaC</name>
    <name evidence="9" type="ORF">J43TS3_18630</name>
</gene>
<feature type="transmembrane region" description="Helical" evidence="7">
    <location>
        <begin position="397"/>
        <end position="414"/>
    </location>
</feature>
<dbReference type="PANTHER" id="PTHR30509:SF9">
    <property type="entry name" value="MULTIDRUG RESISTANCE PROTEIN MDTO"/>
    <property type="match status" value="1"/>
</dbReference>
<keyword evidence="2" id="KW-1003">Cell membrane</keyword>
<evidence type="ECO:0000256" key="6">
    <source>
        <dbReference type="ARBA" id="ARBA00043993"/>
    </source>
</evidence>
<sequence>MSTKRHNGFSKPSTGLLHSIKQAFELKKNPIPWVKAFSAGLCASIPIFIAVLAGEFSYGLLASLGSFTYLYMFNEPYALRAKKLFFVLLGLSFTVGIGTLLAPYPYILAIVVALAGAFVTFVFGVLRLPGPAAIFFVLAFTITTSMPIDPSQALLRSWFVLLGGLLSLAVAMVGWFFKPRGPETLALKRLYMQLADFIEAVDTNDFSKARHLTLMRIKEAGSIIHAGYISWDKSALYKKLYLLYEEANIMYVNVLKTCAAGEKRFSPQIAHTLRTCATRIDKLDKYNDLEDSLDDVGDSEVANNVKEVKKIINGTSKKIPEKNKIMIPPIRRLFKGSVHQNSIIFLSSIRYGVILFIALLIAFTLGFERSYWIPLSCAAVMLGSTVISTFHRSIQRATGTIIGVFLATALLHFQPDGLLIALYILMLTFLTELLIPINYALAVLFVTSTAIFMTENSTQIFDVGHFAMIRITDILIGCMIGLIGMYIIGRQSASSRLAHTMAKTIRSQIQFMVLLFSEKPKGLALKDSSELRKMQTNLNNLLILFTTALGEVSADKRSLEYIWPVIFSVEQLGNLLVSAMKVDQRVCLTDADLAQLLLVFEMMAKSAEFNQEITIREIPQIDGFPHVVKEIKDLQGALQLREQSITNLS</sequence>
<evidence type="ECO:0000313" key="10">
    <source>
        <dbReference type="Proteomes" id="UP000676917"/>
    </source>
</evidence>
<feature type="transmembrane region" description="Helical" evidence="7">
    <location>
        <begin position="56"/>
        <end position="72"/>
    </location>
</feature>
<comment type="similarity">
    <text evidence="6">Belongs to the YccS/YhfK family.</text>
</comment>